<dbReference type="Pfam" id="PF00005">
    <property type="entry name" value="ABC_tran"/>
    <property type="match status" value="2"/>
</dbReference>
<dbReference type="InterPro" id="IPR017871">
    <property type="entry name" value="ABC_transporter-like_CS"/>
</dbReference>
<dbReference type="PANTHER" id="PTHR43790:SF9">
    <property type="entry name" value="GALACTOFURANOSE TRANSPORTER ATP-BINDING PROTEIN YTFR"/>
    <property type="match status" value="1"/>
</dbReference>
<dbReference type="PROSITE" id="PS00211">
    <property type="entry name" value="ABC_TRANSPORTER_1"/>
    <property type="match status" value="1"/>
</dbReference>
<dbReference type="CDD" id="cd03216">
    <property type="entry name" value="ABC_Carb_Monos_I"/>
    <property type="match status" value="1"/>
</dbReference>
<dbReference type="InterPro" id="IPR049716">
    <property type="entry name" value="YtfR-like"/>
</dbReference>
<dbReference type="CDD" id="cd03215">
    <property type="entry name" value="ABC_Carb_Monos_II"/>
    <property type="match status" value="1"/>
</dbReference>
<dbReference type="GO" id="GO:0005524">
    <property type="term" value="F:ATP binding"/>
    <property type="evidence" value="ECO:0007669"/>
    <property type="project" value="UniProtKB-KW"/>
</dbReference>
<evidence type="ECO:0000256" key="4">
    <source>
        <dbReference type="ARBA" id="ARBA00022741"/>
    </source>
</evidence>
<evidence type="ECO:0000256" key="2">
    <source>
        <dbReference type="ARBA" id="ARBA00022597"/>
    </source>
</evidence>
<evidence type="ECO:0000256" key="3">
    <source>
        <dbReference type="ARBA" id="ARBA00022737"/>
    </source>
</evidence>
<organism evidence="8 9">
    <name type="scientific">Azospirillum picis</name>
    <dbReference type="NCBI Taxonomy" id="488438"/>
    <lineage>
        <taxon>Bacteria</taxon>
        <taxon>Pseudomonadati</taxon>
        <taxon>Pseudomonadota</taxon>
        <taxon>Alphaproteobacteria</taxon>
        <taxon>Rhodospirillales</taxon>
        <taxon>Azospirillaceae</taxon>
        <taxon>Azospirillum</taxon>
    </lineage>
</organism>
<comment type="caution">
    <text evidence="8">The sequence shown here is derived from an EMBL/GenBank/DDBJ whole genome shotgun (WGS) entry which is preliminary data.</text>
</comment>
<dbReference type="SUPFAM" id="SSF52540">
    <property type="entry name" value="P-loop containing nucleoside triphosphate hydrolases"/>
    <property type="match status" value="2"/>
</dbReference>
<feature type="compositionally biased region" description="Low complexity" evidence="6">
    <location>
        <begin position="515"/>
        <end position="532"/>
    </location>
</feature>
<dbReference type="Proteomes" id="UP001244552">
    <property type="component" value="Unassembled WGS sequence"/>
</dbReference>
<keyword evidence="3" id="KW-0677">Repeat</keyword>
<accession>A0ABU0MJ62</accession>
<dbReference type="InterPro" id="IPR003439">
    <property type="entry name" value="ABC_transporter-like_ATP-bd"/>
</dbReference>
<evidence type="ECO:0000256" key="5">
    <source>
        <dbReference type="ARBA" id="ARBA00022840"/>
    </source>
</evidence>
<dbReference type="NCBIfam" id="NF041861">
    <property type="entry name" value="YtfR_transport"/>
    <property type="match status" value="1"/>
</dbReference>
<evidence type="ECO:0000313" key="8">
    <source>
        <dbReference type="EMBL" id="MDQ0533473.1"/>
    </source>
</evidence>
<dbReference type="SMART" id="SM00382">
    <property type="entry name" value="AAA"/>
    <property type="match status" value="2"/>
</dbReference>
<keyword evidence="5 8" id="KW-0067">ATP-binding</keyword>
<sequence>MTAPSPDASPPLLAIRGLSKAFLGVQALDGVDFTLHHGEVHALLGENGAGKSTLIKTLTGVYQRDAGLVALEGREIAPRSVDEAQRLHIGTVFQEVNLLPNLSVAENLFLGRQPTRFGFVDRRAMNRRARAVLVPYGLAIDVTAPLGRFSVATQQIIAIARAVDMSAKVLILDEPTASLDAQEVAVLFTVMRTLKARGIGIVFVTHFLDQVYAVCDRITVLRNGRLVGERRTAELPRLDLVAMMLGRELEEAAHRIELGPAGGDDRAPLARFRGYGKARSVEPFDLDIRPGEVVGLAGLLGSGRTETARLVFGMDRADRGEATVDGRPVRLRDPRTAIRLGFGFCPEDRKKEGIVGELSVRENIILALQARQGWLKPLPRRRQEEIADRFIRLLDIRTPDAERPIQLLSGGNQQKALLARWLATEPRLLILDEPTRGIDVGAHAEIIRLIERLCADGMALLVVSSELEEIAAYSRRVVVLRDRRHVAELRGEEVTVERIVAAIAAEPGAKEPGAKEPGATAPGATAPGGAPR</sequence>
<name>A0ABU0MJ62_9PROT</name>
<dbReference type="Gene3D" id="3.40.50.300">
    <property type="entry name" value="P-loop containing nucleotide triphosphate hydrolases"/>
    <property type="match status" value="2"/>
</dbReference>
<dbReference type="RefSeq" id="WP_246513005.1">
    <property type="nucleotide sequence ID" value="NZ_JAGINO010000007.1"/>
</dbReference>
<dbReference type="InterPro" id="IPR027417">
    <property type="entry name" value="P-loop_NTPase"/>
</dbReference>
<evidence type="ECO:0000259" key="7">
    <source>
        <dbReference type="PROSITE" id="PS50893"/>
    </source>
</evidence>
<dbReference type="EMBL" id="JAUSVU010000007">
    <property type="protein sequence ID" value="MDQ0533473.1"/>
    <property type="molecule type" value="Genomic_DNA"/>
</dbReference>
<protein>
    <submittedName>
        <fullName evidence="8">Simple sugar transport system ATP-binding protein</fullName>
    </submittedName>
</protein>
<evidence type="ECO:0000256" key="1">
    <source>
        <dbReference type="ARBA" id="ARBA00022448"/>
    </source>
</evidence>
<reference evidence="8 9" key="1">
    <citation type="submission" date="2023-07" db="EMBL/GenBank/DDBJ databases">
        <title>Genomic Encyclopedia of Type Strains, Phase IV (KMG-IV): sequencing the most valuable type-strain genomes for metagenomic binning, comparative biology and taxonomic classification.</title>
        <authorList>
            <person name="Goeker M."/>
        </authorList>
    </citation>
    <scope>NUCLEOTIDE SEQUENCE [LARGE SCALE GENOMIC DNA]</scope>
    <source>
        <strain evidence="8 9">DSM 19922</strain>
    </source>
</reference>
<keyword evidence="9" id="KW-1185">Reference proteome</keyword>
<feature type="region of interest" description="Disordered" evidence="6">
    <location>
        <begin position="507"/>
        <end position="532"/>
    </location>
</feature>
<proteinExistence type="predicted"/>
<dbReference type="PROSITE" id="PS50893">
    <property type="entry name" value="ABC_TRANSPORTER_2"/>
    <property type="match status" value="2"/>
</dbReference>
<dbReference type="InterPro" id="IPR003593">
    <property type="entry name" value="AAA+_ATPase"/>
</dbReference>
<feature type="domain" description="ABC transporter" evidence="7">
    <location>
        <begin position="264"/>
        <end position="507"/>
    </location>
</feature>
<gene>
    <name evidence="8" type="ORF">QO018_002331</name>
</gene>
<dbReference type="InterPro" id="IPR050107">
    <property type="entry name" value="ABC_carbohydrate_import_ATPase"/>
</dbReference>
<evidence type="ECO:0000313" key="9">
    <source>
        <dbReference type="Proteomes" id="UP001244552"/>
    </source>
</evidence>
<dbReference type="PANTHER" id="PTHR43790">
    <property type="entry name" value="CARBOHYDRATE TRANSPORT ATP-BINDING PROTEIN MG119-RELATED"/>
    <property type="match status" value="1"/>
</dbReference>
<feature type="domain" description="ABC transporter" evidence="7">
    <location>
        <begin position="13"/>
        <end position="248"/>
    </location>
</feature>
<keyword evidence="4" id="KW-0547">Nucleotide-binding</keyword>
<evidence type="ECO:0000256" key="6">
    <source>
        <dbReference type="SAM" id="MobiDB-lite"/>
    </source>
</evidence>
<keyword evidence="1" id="KW-0813">Transport</keyword>
<keyword evidence="2 8" id="KW-0762">Sugar transport</keyword>